<organism evidence="8 9">
    <name type="scientific">Tsuneonella litorea</name>
    <dbReference type="NCBI Taxonomy" id="2976475"/>
    <lineage>
        <taxon>Bacteria</taxon>
        <taxon>Pseudomonadati</taxon>
        <taxon>Pseudomonadota</taxon>
        <taxon>Alphaproteobacteria</taxon>
        <taxon>Sphingomonadales</taxon>
        <taxon>Erythrobacteraceae</taxon>
        <taxon>Tsuneonella</taxon>
    </lineage>
</organism>
<dbReference type="InterPro" id="IPR007267">
    <property type="entry name" value="GtrA_DPMS_TM"/>
</dbReference>
<feature type="transmembrane region" description="Helical" evidence="6">
    <location>
        <begin position="12"/>
        <end position="35"/>
    </location>
</feature>
<name>A0A9X2W3H9_9SPHN</name>
<reference evidence="8" key="1">
    <citation type="submission" date="2022-09" db="EMBL/GenBank/DDBJ databases">
        <title>The genome sequence of Tsuneonella sp. YG55.</title>
        <authorList>
            <person name="Liu Y."/>
        </authorList>
    </citation>
    <scope>NUCLEOTIDE SEQUENCE</scope>
    <source>
        <strain evidence="8">YG55</strain>
    </source>
</reference>
<feature type="domain" description="GtrA/DPMS transmembrane" evidence="7">
    <location>
        <begin position="15"/>
        <end position="132"/>
    </location>
</feature>
<evidence type="ECO:0000256" key="3">
    <source>
        <dbReference type="ARBA" id="ARBA00022692"/>
    </source>
</evidence>
<keyword evidence="4 6" id="KW-1133">Transmembrane helix</keyword>
<evidence type="ECO:0000256" key="6">
    <source>
        <dbReference type="SAM" id="Phobius"/>
    </source>
</evidence>
<dbReference type="PANTHER" id="PTHR38459:SF1">
    <property type="entry name" value="PROPHAGE BACTOPRENOL-LINKED GLUCOSE TRANSLOCASE HOMOLOG"/>
    <property type="match status" value="1"/>
</dbReference>
<dbReference type="PANTHER" id="PTHR38459">
    <property type="entry name" value="PROPHAGE BACTOPRENOL-LINKED GLUCOSE TRANSLOCASE HOMOLOG"/>
    <property type="match status" value="1"/>
</dbReference>
<dbReference type="RefSeq" id="WP_259962939.1">
    <property type="nucleotide sequence ID" value="NZ_JAOAMV010000007.1"/>
</dbReference>
<dbReference type="AlphaFoldDB" id="A0A9X2W3H9"/>
<proteinExistence type="inferred from homology"/>
<dbReference type="Pfam" id="PF04138">
    <property type="entry name" value="GtrA_DPMS_TM"/>
    <property type="match status" value="1"/>
</dbReference>
<keyword evidence="9" id="KW-1185">Reference proteome</keyword>
<feature type="transmembrane region" description="Helical" evidence="6">
    <location>
        <begin position="110"/>
        <end position="126"/>
    </location>
</feature>
<keyword evidence="5 6" id="KW-0472">Membrane</keyword>
<feature type="transmembrane region" description="Helical" evidence="6">
    <location>
        <begin position="41"/>
        <end position="60"/>
    </location>
</feature>
<keyword evidence="3 6" id="KW-0812">Transmembrane</keyword>
<dbReference type="Proteomes" id="UP001142648">
    <property type="component" value="Unassembled WGS sequence"/>
</dbReference>
<comment type="similarity">
    <text evidence="2">Belongs to the GtrA family.</text>
</comment>
<evidence type="ECO:0000313" key="8">
    <source>
        <dbReference type="EMBL" id="MCT2559904.1"/>
    </source>
</evidence>
<evidence type="ECO:0000256" key="4">
    <source>
        <dbReference type="ARBA" id="ARBA00022989"/>
    </source>
</evidence>
<evidence type="ECO:0000256" key="2">
    <source>
        <dbReference type="ARBA" id="ARBA00009399"/>
    </source>
</evidence>
<gene>
    <name evidence="8" type="ORF">N0B51_13045</name>
</gene>
<evidence type="ECO:0000256" key="1">
    <source>
        <dbReference type="ARBA" id="ARBA00004141"/>
    </source>
</evidence>
<protein>
    <submittedName>
        <fullName evidence="8">GtrA family protein</fullName>
    </submittedName>
</protein>
<accession>A0A9X2W3H9</accession>
<dbReference type="InterPro" id="IPR051401">
    <property type="entry name" value="GtrA_CellWall_Glycosyl"/>
</dbReference>
<sequence length="139" mass="14515">MFARLVSIADRRLVRYGLASVGALAVDMGSFLALLALAVPAAAASAAGYAFGIAAHWLLSSRTVFTDSVAERGIRRTRQKALFVGSAMVGLALTTCIVGIGDLAGFDPRLAKLIAIAASFTVTWMLRNRIVFRGDGAAA</sequence>
<evidence type="ECO:0000259" key="7">
    <source>
        <dbReference type="Pfam" id="PF04138"/>
    </source>
</evidence>
<evidence type="ECO:0000313" key="9">
    <source>
        <dbReference type="Proteomes" id="UP001142648"/>
    </source>
</evidence>
<evidence type="ECO:0000256" key="5">
    <source>
        <dbReference type="ARBA" id="ARBA00023136"/>
    </source>
</evidence>
<comment type="subcellular location">
    <subcellularLocation>
        <location evidence="1">Membrane</location>
        <topology evidence="1">Multi-pass membrane protein</topology>
    </subcellularLocation>
</comment>
<dbReference type="EMBL" id="JAOAMV010000007">
    <property type="protein sequence ID" value="MCT2559904.1"/>
    <property type="molecule type" value="Genomic_DNA"/>
</dbReference>
<dbReference type="GO" id="GO:0000271">
    <property type="term" value="P:polysaccharide biosynthetic process"/>
    <property type="evidence" value="ECO:0007669"/>
    <property type="project" value="InterPro"/>
</dbReference>
<feature type="transmembrane region" description="Helical" evidence="6">
    <location>
        <begin position="81"/>
        <end position="104"/>
    </location>
</feature>
<comment type="caution">
    <text evidence="8">The sequence shown here is derived from an EMBL/GenBank/DDBJ whole genome shotgun (WGS) entry which is preliminary data.</text>
</comment>
<dbReference type="GO" id="GO:0005886">
    <property type="term" value="C:plasma membrane"/>
    <property type="evidence" value="ECO:0007669"/>
    <property type="project" value="TreeGrafter"/>
</dbReference>